<reference evidence="1 2" key="1">
    <citation type="submission" date="2015-10" db="EMBL/GenBank/DDBJ databases">
        <title>Erysipelothrix larvae sp. LV19 isolated from the larval gut of the rhinoceros beetle, Trypoxylus dichotomus.</title>
        <authorList>
            <person name="Lim S."/>
            <person name="Kim B.-C."/>
        </authorList>
    </citation>
    <scope>NUCLEOTIDE SEQUENCE [LARGE SCALE GENOMIC DNA]</scope>
    <source>
        <strain evidence="1 2">LV19</strain>
    </source>
</reference>
<protein>
    <recommendedName>
        <fullName evidence="3">Transposase IS111A/IS1328/IS1533 N-terminal domain-containing protein</fullName>
    </recommendedName>
</protein>
<dbReference type="EMBL" id="CP013213">
    <property type="protein sequence ID" value="AMC93646.1"/>
    <property type="molecule type" value="Genomic_DNA"/>
</dbReference>
<evidence type="ECO:0000313" key="2">
    <source>
        <dbReference type="Proteomes" id="UP000063781"/>
    </source>
</evidence>
<dbReference type="GO" id="GO:0006313">
    <property type="term" value="P:DNA transposition"/>
    <property type="evidence" value="ECO:0007669"/>
    <property type="project" value="InterPro"/>
</dbReference>
<accession>A0A120JTQ8</accession>
<sequence>MAKYFHTAQFKNNREGFNLLSVIIKPFKIQHYFIDFESAGHYGDNLIRYVVGKDYTVGLINPLTTDAYRKNGNSKNQA</sequence>
<dbReference type="GO" id="GO:0004803">
    <property type="term" value="F:transposase activity"/>
    <property type="evidence" value="ECO:0007669"/>
    <property type="project" value="InterPro"/>
</dbReference>
<proteinExistence type="predicted"/>
<dbReference type="RefSeq" id="WP_067632622.1">
    <property type="nucleotide sequence ID" value="NZ_CP013213.1"/>
</dbReference>
<gene>
    <name evidence="1" type="ORF">AOC36_06490</name>
</gene>
<dbReference type="Proteomes" id="UP000063781">
    <property type="component" value="Chromosome"/>
</dbReference>
<name>A0A120JTQ8_9FIRM</name>
<evidence type="ECO:0000313" key="1">
    <source>
        <dbReference type="EMBL" id="AMC93646.1"/>
    </source>
</evidence>
<dbReference type="AlphaFoldDB" id="A0A120JTQ8"/>
<keyword evidence="2" id="KW-1185">Reference proteome</keyword>
<organism evidence="1 2">
    <name type="scientific">Erysipelothrix larvae</name>
    <dbReference type="NCBI Taxonomy" id="1514105"/>
    <lineage>
        <taxon>Bacteria</taxon>
        <taxon>Bacillati</taxon>
        <taxon>Bacillota</taxon>
        <taxon>Erysipelotrichia</taxon>
        <taxon>Erysipelotrichales</taxon>
        <taxon>Erysipelotrichaceae</taxon>
        <taxon>Erysipelothrix</taxon>
    </lineage>
</organism>
<evidence type="ECO:0008006" key="3">
    <source>
        <dbReference type="Google" id="ProtNLM"/>
    </source>
</evidence>
<dbReference type="KEGG" id="erl:AOC36_06490"/>
<dbReference type="GO" id="GO:0003677">
    <property type="term" value="F:DNA binding"/>
    <property type="evidence" value="ECO:0007669"/>
    <property type="project" value="InterPro"/>
</dbReference>
<dbReference type="OrthoDB" id="9811278at2"/>